<reference evidence="2" key="1">
    <citation type="submission" date="2017-01" db="EMBL/GenBank/DDBJ databases">
        <authorList>
            <person name="Wang Y."/>
            <person name="White M."/>
            <person name="Kvist S."/>
            <person name="Moncalvo J.-M."/>
        </authorList>
    </citation>
    <scope>NUCLEOTIDE SEQUENCE [LARGE SCALE GENOMIC DNA]</scope>
    <source>
        <strain evidence="2">ID-206-W2</strain>
    </source>
</reference>
<keyword evidence="2" id="KW-1185">Reference proteome</keyword>
<proteinExistence type="predicted"/>
<accession>A0A1R1YAG8</accession>
<evidence type="ECO:0000313" key="1">
    <source>
        <dbReference type="EMBL" id="OMJ23927.1"/>
    </source>
</evidence>
<organism evidence="1 2">
    <name type="scientific">Smittium culicis</name>
    <dbReference type="NCBI Taxonomy" id="133412"/>
    <lineage>
        <taxon>Eukaryota</taxon>
        <taxon>Fungi</taxon>
        <taxon>Fungi incertae sedis</taxon>
        <taxon>Zoopagomycota</taxon>
        <taxon>Kickxellomycotina</taxon>
        <taxon>Harpellomycetes</taxon>
        <taxon>Harpellales</taxon>
        <taxon>Legeriomycetaceae</taxon>
        <taxon>Smittium</taxon>
    </lineage>
</organism>
<protein>
    <submittedName>
        <fullName evidence="1">Uncharacterized protein</fullName>
    </submittedName>
</protein>
<gene>
    <name evidence="1" type="ORF">AYI69_g4818</name>
</gene>
<dbReference type="Proteomes" id="UP000187429">
    <property type="component" value="Unassembled WGS sequence"/>
</dbReference>
<dbReference type="EMBL" id="LSSM01001937">
    <property type="protein sequence ID" value="OMJ23927.1"/>
    <property type="molecule type" value="Genomic_DNA"/>
</dbReference>
<sequence length="140" mass="16185">MVCRQSGARIEYISIQIDKVQKPIHMPPVDADAKICDFVSRSDAPLCAITHPTTSKKCSSRPKNRKITAIRKQELVFDNLEDQRRFIEAHDLGNYDSDLIISNEKRSRRRSRYSSIHLRFLDRRISKNITGEMSALQILN</sequence>
<comment type="caution">
    <text evidence="1">The sequence shown here is derived from an EMBL/GenBank/DDBJ whole genome shotgun (WGS) entry which is preliminary data.</text>
</comment>
<name>A0A1R1YAG8_9FUNG</name>
<evidence type="ECO:0000313" key="2">
    <source>
        <dbReference type="Proteomes" id="UP000187429"/>
    </source>
</evidence>
<dbReference type="AlphaFoldDB" id="A0A1R1YAG8"/>